<gene>
    <name evidence="2" type="ORF">KUL25_19585</name>
</gene>
<feature type="chain" id="PRO_5037984718" evidence="1">
    <location>
        <begin position="21"/>
        <end position="149"/>
    </location>
</feature>
<sequence>MIRSTLLATAFLSVAPPAAAQSTFERLEAVAVTINGMMFDTMVAQTPALEGNMPSAEWSDGLRAAYTCMYDGFVAEVGEPAMEAMVASMEAQLDTITPEEVMNGSADIDNPEGLSDAQAAEIVADCGMMEAFMTHMSSTGALQILMQDG</sequence>
<dbReference type="EMBL" id="CP078073">
    <property type="protein sequence ID" value="QXL87580.1"/>
    <property type="molecule type" value="Genomic_DNA"/>
</dbReference>
<accession>A0A975TUN1</accession>
<feature type="signal peptide" evidence="1">
    <location>
        <begin position="1"/>
        <end position="20"/>
    </location>
</feature>
<reference evidence="2 3" key="1">
    <citation type="submission" date="2021-07" db="EMBL/GenBank/DDBJ databases">
        <title>Karlodiniumbacter phycospheric gen. nov., sp. nov., a phycosphere bacterium isolated from karlodinium veneficum.</title>
        <authorList>
            <person name="Peng Y."/>
            <person name="Jiang L."/>
            <person name="Lee J."/>
        </authorList>
    </citation>
    <scope>NUCLEOTIDE SEQUENCE</scope>
    <source>
        <strain evidence="2 3">N5</strain>
    </source>
</reference>
<dbReference type="AlphaFoldDB" id="A0A975TUN1"/>
<keyword evidence="1" id="KW-0732">Signal</keyword>
<dbReference type="RefSeq" id="WP_257894444.1">
    <property type="nucleotide sequence ID" value="NZ_JAIMBW010000001.1"/>
</dbReference>
<proteinExistence type="predicted"/>
<evidence type="ECO:0000256" key="1">
    <source>
        <dbReference type="SAM" id="SignalP"/>
    </source>
</evidence>
<evidence type="ECO:0000313" key="3">
    <source>
        <dbReference type="Proteomes" id="UP000693972"/>
    </source>
</evidence>
<keyword evidence="3" id="KW-1185">Reference proteome</keyword>
<protein>
    <submittedName>
        <fullName evidence="2">Uncharacterized protein</fullName>
    </submittedName>
</protein>
<organism evidence="2">
    <name type="scientific">Gymnodinialimonas phycosphaerae</name>
    <dbReference type="NCBI Taxonomy" id="2841589"/>
    <lineage>
        <taxon>Bacteria</taxon>
        <taxon>Pseudomonadati</taxon>
        <taxon>Pseudomonadota</taxon>
        <taxon>Alphaproteobacteria</taxon>
        <taxon>Rhodobacterales</taxon>
        <taxon>Paracoccaceae</taxon>
        <taxon>Gymnodinialimonas</taxon>
    </lineage>
</organism>
<dbReference type="Proteomes" id="UP000693972">
    <property type="component" value="Unassembled WGS sequence"/>
</dbReference>
<name>A0A975TUN1_9RHOB</name>
<evidence type="ECO:0000313" key="2">
    <source>
        <dbReference type="EMBL" id="QXL87580.1"/>
    </source>
</evidence>
<dbReference type="EMBL" id="JAIMBW010000001">
    <property type="protein sequence ID" value="MBY4894967.1"/>
    <property type="molecule type" value="Genomic_DNA"/>
</dbReference>